<proteinExistence type="predicted"/>
<gene>
    <name evidence="1" type="ORF">vBKpnF48_101</name>
</gene>
<reference evidence="2" key="1">
    <citation type="submission" date="2018-01" db="EMBL/GenBank/DDBJ databases">
        <title>Direct submission.</title>
        <authorList>
            <person name="Ciacci N."/>
        </authorList>
    </citation>
    <scope>NUCLEOTIDE SEQUENCE [LARGE SCALE GENOMIC DNA]</scope>
</reference>
<dbReference type="EMBL" id="MG746602">
    <property type="protein sequence ID" value="AUO78726.1"/>
    <property type="molecule type" value="Genomic_DNA"/>
</dbReference>
<keyword evidence="2" id="KW-1185">Reference proteome</keyword>
<sequence length="113" mass="13167">MKNNFEDLDLESLAEEIEAEAPLEEGEFERSQRIFDKSHSIIKEAMASVIQEMVIRLDGEEHIVYIHELDIKPNGEVAVKFSTPSDKDILYPHVMQCLKRQFEMVPKKRGLFF</sequence>
<accession>A0A2I6UFN6</accession>
<organism evidence="1 2">
    <name type="scientific">Klebsiella phage vB_Kpn_F48</name>
    <dbReference type="NCBI Taxonomy" id="2070028"/>
    <lineage>
        <taxon>Viruses</taxon>
        <taxon>Duplodnaviria</taxon>
        <taxon>Heunggongvirae</taxon>
        <taxon>Uroviricota</taxon>
        <taxon>Caudoviricetes</taxon>
        <taxon>Marfavirus</taxon>
        <taxon>Marfavirus F48</taxon>
    </lineage>
</organism>
<protein>
    <submittedName>
        <fullName evidence="1">Capsid vertex assembly chaperone</fullName>
    </submittedName>
</protein>
<evidence type="ECO:0000313" key="2">
    <source>
        <dbReference type="Proteomes" id="UP000240294"/>
    </source>
</evidence>
<dbReference type="InterPro" id="IPR021049">
    <property type="entry name" value="Phage_T4_Gp40"/>
</dbReference>
<dbReference type="Proteomes" id="UP000240294">
    <property type="component" value="Genome"/>
</dbReference>
<evidence type="ECO:0000313" key="1">
    <source>
        <dbReference type="EMBL" id="AUO78726.1"/>
    </source>
</evidence>
<name>A0A2I6UFN6_9CAUD</name>
<dbReference type="Pfam" id="PF11113">
    <property type="entry name" value="Phage_head_chap"/>
    <property type="match status" value="1"/>
</dbReference>